<accession>A0A328C352</accession>
<name>A0A328C352_9PAST</name>
<feature type="transmembrane region" description="Helical" evidence="8">
    <location>
        <begin position="140"/>
        <end position="164"/>
    </location>
</feature>
<dbReference type="Gene3D" id="1.10.3470.10">
    <property type="entry name" value="ABC transporter involved in vitamin B12 uptake, BtuC"/>
    <property type="match status" value="2"/>
</dbReference>
<feature type="transmembrane region" description="Helical" evidence="8">
    <location>
        <begin position="273"/>
        <end position="295"/>
    </location>
</feature>
<feature type="transmembrane region" description="Helical" evidence="8">
    <location>
        <begin position="230"/>
        <end position="253"/>
    </location>
</feature>
<dbReference type="PANTHER" id="PTHR30472">
    <property type="entry name" value="FERRIC ENTEROBACTIN TRANSPORT SYSTEM PERMEASE PROTEIN"/>
    <property type="match status" value="1"/>
</dbReference>
<evidence type="ECO:0000256" key="2">
    <source>
        <dbReference type="ARBA" id="ARBA00007935"/>
    </source>
</evidence>
<dbReference type="OrthoDB" id="9811721at2"/>
<dbReference type="SUPFAM" id="SSF81345">
    <property type="entry name" value="ABC transporter involved in vitamin B12 uptake, BtuC"/>
    <property type="match status" value="2"/>
</dbReference>
<keyword evidence="10" id="KW-1185">Reference proteome</keyword>
<dbReference type="NCBIfam" id="NF007866">
    <property type="entry name" value="PRK10577.1-2"/>
    <property type="match status" value="1"/>
</dbReference>
<feature type="transmembrane region" description="Helical" evidence="8">
    <location>
        <begin position="86"/>
        <end position="105"/>
    </location>
</feature>
<feature type="transmembrane region" description="Helical" evidence="8">
    <location>
        <begin position="390"/>
        <end position="408"/>
    </location>
</feature>
<dbReference type="AlphaFoldDB" id="A0A328C352"/>
<dbReference type="InterPro" id="IPR037294">
    <property type="entry name" value="ABC_BtuC-like"/>
</dbReference>
<evidence type="ECO:0000256" key="7">
    <source>
        <dbReference type="ARBA" id="ARBA00023136"/>
    </source>
</evidence>
<keyword evidence="6 8" id="KW-1133">Transmembrane helix</keyword>
<dbReference type="RefSeq" id="WP_111749856.1">
    <property type="nucleotide sequence ID" value="NZ_PTPX01000011.1"/>
</dbReference>
<dbReference type="GO" id="GO:0033214">
    <property type="term" value="P:siderophore-iron import into cell"/>
    <property type="evidence" value="ECO:0007669"/>
    <property type="project" value="TreeGrafter"/>
</dbReference>
<dbReference type="EMBL" id="PTPX01000011">
    <property type="protein sequence ID" value="RAL18934.1"/>
    <property type="molecule type" value="Genomic_DNA"/>
</dbReference>
<proteinExistence type="inferred from homology"/>
<protein>
    <submittedName>
        <fullName evidence="9">Fe(3+)-hydroxamate ABC transporter permease FhuB</fullName>
    </submittedName>
</protein>
<evidence type="ECO:0000256" key="3">
    <source>
        <dbReference type="ARBA" id="ARBA00022448"/>
    </source>
</evidence>
<keyword evidence="5 8" id="KW-0812">Transmembrane</keyword>
<dbReference type="GO" id="GO:0005886">
    <property type="term" value="C:plasma membrane"/>
    <property type="evidence" value="ECO:0007669"/>
    <property type="project" value="UniProtKB-SubCell"/>
</dbReference>
<dbReference type="CDD" id="cd06550">
    <property type="entry name" value="TM_ABC_iron-siderophores_like"/>
    <property type="match status" value="2"/>
</dbReference>
<dbReference type="GO" id="GO:0022857">
    <property type="term" value="F:transmembrane transporter activity"/>
    <property type="evidence" value="ECO:0007669"/>
    <property type="project" value="InterPro"/>
</dbReference>
<feature type="transmembrane region" description="Helical" evidence="8">
    <location>
        <begin position="515"/>
        <end position="537"/>
    </location>
</feature>
<evidence type="ECO:0000256" key="8">
    <source>
        <dbReference type="SAM" id="Phobius"/>
    </source>
</evidence>
<evidence type="ECO:0000256" key="4">
    <source>
        <dbReference type="ARBA" id="ARBA00022475"/>
    </source>
</evidence>
<dbReference type="Proteomes" id="UP000248689">
    <property type="component" value="Unassembled WGS sequence"/>
</dbReference>
<feature type="transmembrane region" description="Helical" evidence="8">
    <location>
        <begin position="341"/>
        <end position="361"/>
    </location>
</feature>
<feature type="transmembrane region" description="Helical" evidence="8">
    <location>
        <begin position="629"/>
        <end position="649"/>
    </location>
</feature>
<evidence type="ECO:0000313" key="10">
    <source>
        <dbReference type="Proteomes" id="UP000248689"/>
    </source>
</evidence>
<feature type="transmembrane region" description="Helical" evidence="8">
    <location>
        <begin position="563"/>
        <end position="590"/>
    </location>
</feature>
<dbReference type="PANTHER" id="PTHR30472:SF37">
    <property type="entry name" value="FE(3+) DICITRATE TRANSPORT SYSTEM PERMEASE PROTEIN FECD-RELATED"/>
    <property type="match status" value="1"/>
</dbReference>
<feature type="transmembrane region" description="Helical" evidence="8">
    <location>
        <begin position="111"/>
        <end position="133"/>
    </location>
</feature>
<keyword evidence="4" id="KW-1003">Cell membrane</keyword>
<keyword evidence="3" id="KW-0813">Transport</keyword>
<comment type="similarity">
    <text evidence="2">Belongs to the binding-protein-dependent transport system permease family. FecCD subfamily.</text>
</comment>
<comment type="caution">
    <text evidence="9">The sequence shown here is derived from an EMBL/GenBank/DDBJ whole genome shotgun (WGS) entry which is preliminary data.</text>
</comment>
<evidence type="ECO:0000256" key="6">
    <source>
        <dbReference type="ARBA" id="ARBA00022989"/>
    </source>
</evidence>
<feature type="transmembrane region" description="Helical" evidence="8">
    <location>
        <begin position="420"/>
        <end position="438"/>
    </location>
</feature>
<organism evidence="9 10">
    <name type="scientific">Glaesserella australis</name>
    <dbReference type="NCBI Taxonomy" id="2094024"/>
    <lineage>
        <taxon>Bacteria</taxon>
        <taxon>Pseudomonadati</taxon>
        <taxon>Pseudomonadota</taxon>
        <taxon>Gammaproteobacteria</taxon>
        <taxon>Pasteurellales</taxon>
        <taxon>Pasteurellaceae</taxon>
        <taxon>Glaesserella</taxon>
    </lineage>
</organism>
<comment type="subcellular location">
    <subcellularLocation>
        <location evidence="1">Cell membrane</location>
        <topology evidence="1">Multi-pass membrane protein</topology>
    </subcellularLocation>
</comment>
<dbReference type="Pfam" id="PF01032">
    <property type="entry name" value="FecCD"/>
    <property type="match status" value="2"/>
</dbReference>
<feature type="transmembrane region" description="Helical" evidence="8">
    <location>
        <begin position="602"/>
        <end position="623"/>
    </location>
</feature>
<evidence type="ECO:0000313" key="9">
    <source>
        <dbReference type="EMBL" id="RAL18934.1"/>
    </source>
</evidence>
<gene>
    <name evidence="9" type="ORF">C5N92_05500</name>
</gene>
<evidence type="ECO:0000256" key="1">
    <source>
        <dbReference type="ARBA" id="ARBA00004651"/>
    </source>
</evidence>
<evidence type="ECO:0000256" key="5">
    <source>
        <dbReference type="ARBA" id="ARBA00022692"/>
    </source>
</evidence>
<feature type="transmembrane region" description="Helical" evidence="8">
    <location>
        <begin position="302"/>
        <end position="321"/>
    </location>
</feature>
<sequence>MVARPLMLFMLLAGSVVGLTAWLLGLQLPENQALFSLFQPSEQLDILLIQSYTLPRIAVALLAGGMLGLASLLLQQVMANPLASDNTLGISAGSQFALFITAIFVPNWLEISASAIALLGAGLSLLLVLTLAMRKTMSPLLLILAGLVVNLYFGSFSALMMLFYPEEARGLAQWGAGSLTQESWRDTHFLAIQAVICGGIIAMLLRPLTILSLNDSNAQSLGVPVNRLRFLGVLISAYLISAVVSCVGMLGFIGLASATTVRQLGVRMLKWQLLASFACGALLLALTDLLLQLLAHFKGINLPTGAVTALLGTPLLLWLMFRSLANTGRLTEQSPAVTRRFRLPTLWLLIVALLLVLWLALSLGRSASGWILLEFNDFYAPLVELRYPRILTALAVGILLAVAGVLLQRLALNPMASPELLGVSSGTSMGILAVLFLSSTAQTSLFWLAGIAGALIALLVLTAINQRNGMLPEKVLLTGISLSALFDTLQRMAIASGDPRANQLIAWTSGSTQQITVDLAVPFFCGSLVLLALSLLFSRWLELLALQAPVAQALGLNLKRTRWILILFTALLTALATLIIGPLSFIGLLVPHISRFLGVHRAKSQILISALLGGLIMVFADWLGRQMLFPYEVPAGLVATLIGGTYFLLMVRRV</sequence>
<feature type="transmembrane region" description="Helical" evidence="8">
    <location>
        <begin position="445"/>
        <end position="464"/>
    </location>
</feature>
<reference evidence="10" key="1">
    <citation type="submission" date="2018-02" db="EMBL/GenBank/DDBJ databases">
        <title>Glaesserella australis sp. nov., isolated from the lungs of pigs.</title>
        <authorList>
            <person name="Turni C."/>
            <person name="Christensen H."/>
        </authorList>
    </citation>
    <scope>NUCLEOTIDE SEQUENCE [LARGE SCALE GENOMIC DNA]</scope>
    <source>
        <strain evidence="10">HS4635</strain>
    </source>
</reference>
<feature type="transmembrane region" description="Helical" evidence="8">
    <location>
        <begin position="53"/>
        <end position="74"/>
    </location>
</feature>
<keyword evidence="7 8" id="KW-0472">Membrane</keyword>
<dbReference type="InterPro" id="IPR000522">
    <property type="entry name" value="ABC_transptr_permease_BtuC"/>
</dbReference>